<feature type="transmembrane region" description="Helical" evidence="6">
    <location>
        <begin position="69"/>
        <end position="86"/>
    </location>
</feature>
<feature type="transmembrane region" description="Helical" evidence="6">
    <location>
        <begin position="123"/>
        <end position="141"/>
    </location>
</feature>
<evidence type="ECO:0000256" key="4">
    <source>
        <dbReference type="ARBA" id="ARBA00022989"/>
    </source>
</evidence>
<feature type="transmembrane region" description="Helical" evidence="6">
    <location>
        <begin position="249"/>
        <end position="267"/>
    </location>
</feature>
<feature type="transmembrane region" description="Helical" evidence="6">
    <location>
        <begin position="273"/>
        <end position="292"/>
    </location>
</feature>
<dbReference type="Pfam" id="PF00892">
    <property type="entry name" value="EamA"/>
    <property type="match status" value="2"/>
</dbReference>
<dbReference type="RefSeq" id="WP_182295609.1">
    <property type="nucleotide sequence ID" value="NZ_CP059851.1"/>
</dbReference>
<protein>
    <submittedName>
        <fullName evidence="8">DMT family transporter</fullName>
    </submittedName>
</protein>
<keyword evidence="9" id="KW-1185">Reference proteome</keyword>
<dbReference type="InterPro" id="IPR000620">
    <property type="entry name" value="EamA_dom"/>
</dbReference>
<dbReference type="InterPro" id="IPR050638">
    <property type="entry name" value="AA-Vitamin_Transporters"/>
</dbReference>
<keyword evidence="5 6" id="KW-0472">Membrane</keyword>
<keyword evidence="3 6" id="KW-0812">Transmembrane</keyword>
<accession>A0A7G5IGU2</accession>
<comment type="subcellular location">
    <subcellularLocation>
        <location evidence="1">Membrane</location>
        <topology evidence="1">Multi-pass membrane protein</topology>
    </subcellularLocation>
</comment>
<proteinExistence type="inferred from homology"/>
<reference evidence="8 9" key="1">
    <citation type="submission" date="2020-07" db="EMBL/GenBank/DDBJ databases">
        <title>Complete genome sequence for Sandaracinobacter sp. M6.</title>
        <authorList>
            <person name="Tang Y."/>
            <person name="Liu Q."/>
            <person name="Guo Z."/>
            <person name="Lei P."/>
            <person name="Huang B."/>
        </authorList>
    </citation>
    <scope>NUCLEOTIDE SEQUENCE [LARGE SCALE GENOMIC DNA]</scope>
    <source>
        <strain evidence="8 9">M6</strain>
    </source>
</reference>
<dbReference type="GO" id="GO:0016020">
    <property type="term" value="C:membrane"/>
    <property type="evidence" value="ECO:0007669"/>
    <property type="project" value="UniProtKB-SubCell"/>
</dbReference>
<organism evidence="8 9">
    <name type="scientific">Sandaracinobacteroides saxicola</name>
    <dbReference type="NCBI Taxonomy" id="2759707"/>
    <lineage>
        <taxon>Bacteria</taxon>
        <taxon>Pseudomonadati</taxon>
        <taxon>Pseudomonadota</taxon>
        <taxon>Alphaproteobacteria</taxon>
        <taxon>Sphingomonadales</taxon>
        <taxon>Sphingosinicellaceae</taxon>
        <taxon>Sandaracinobacteroides</taxon>
    </lineage>
</organism>
<feature type="transmembrane region" description="Helical" evidence="6">
    <location>
        <begin position="185"/>
        <end position="206"/>
    </location>
</feature>
<feature type="transmembrane region" description="Helical" evidence="6">
    <location>
        <begin position="218"/>
        <end position="237"/>
    </location>
</feature>
<feature type="domain" description="EamA" evidence="7">
    <location>
        <begin position="12"/>
        <end position="139"/>
    </location>
</feature>
<feature type="transmembrane region" description="Helical" evidence="6">
    <location>
        <begin position="37"/>
        <end position="57"/>
    </location>
</feature>
<evidence type="ECO:0000256" key="1">
    <source>
        <dbReference type="ARBA" id="ARBA00004141"/>
    </source>
</evidence>
<dbReference type="SUPFAM" id="SSF103481">
    <property type="entry name" value="Multidrug resistance efflux transporter EmrE"/>
    <property type="match status" value="2"/>
</dbReference>
<evidence type="ECO:0000259" key="7">
    <source>
        <dbReference type="Pfam" id="PF00892"/>
    </source>
</evidence>
<evidence type="ECO:0000256" key="2">
    <source>
        <dbReference type="ARBA" id="ARBA00007362"/>
    </source>
</evidence>
<gene>
    <name evidence="8" type="ORF">H3309_14900</name>
</gene>
<comment type="similarity">
    <text evidence="2">Belongs to the EamA transporter family.</text>
</comment>
<dbReference type="PANTHER" id="PTHR32322:SF2">
    <property type="entry name" value="EAMA DOMAIN-CONTAINING PROTEIN"/>
    <property type="match status" value="1"/>
</dbReference>
<evidence type="ECO:0000256" key="6">
    <source>
        <dbReference type="SAM" id="Phobius"/>
    </source>
</evidence>
<feature type="domain" description="EamA" evidence="7">
    <location>
        <begin position="155"/>
        <end position="290"/>
    </location>
</feature>
<feature type="transmembrane region" description="Helical" evidence="6">
    <location>
        <begin position="7"/>
        <end position="25"/>
    </location>
</feature>
<evidence type="ECO:0000313" key="8">
    <source>
        <dbReference type="EMBL" id="QMW22584.1"/>
    </source>
</evidence>
<keyword evidence="4 6" id="KW-1133">Transmembrane helix</keyword>
<evidence type="ECO:0000256" key="5">
    <source>
        <dbReference type="ARBA" id="ARBA00023136"/>
    </source>
</evidence>
<feature type="transmembrane region" description="Helical" evidence="6">
    <location>
        <begin position="92"/>
        <end position="116"/>
    </location>
</feature>
<evidence type="ECO:0000313" key="9">
    <source>
        <dbReference type="Proteomes" id="UP000515292"/>
    </source>
</evidence>
<dbReference type="KEGG" id="sand:H3309_14900"/>
<evidence type="ECO:0000256" key="3">
    <source>
        <dbReference type="ARBA" id="ARBA00022692"/>
    </source>
</evidence>
<dbReference type="PANTHER" id="PTHR32322">
    <property type="entry name" value="INNER MEMBRANE TRANSPORTER"/>
    <property type="match status" value="1"/>
</dbReference>
<feature type="transmembrane region" description="Helical" evidence="6">
    <location>
        <begin position="153"/>
        <end position="173"/>
    </location>
</feature>
<dbReference type="AlphaFoldDB" id="A0A7G5IGU2"/>
<dbReference type="Proteomes" id="UP000515292">
    <property type="component" value="Chromosome"/>
</dbReference>
<name>A0A7G5IGU2_9SPHN</name>
<sequence>MTYPARTWWQFAAVTMIWGTTWLIIKTQLGVVPPTWSVAYRFAIGGVALGLWCLWRGQSLRLPAAAHRFALLVAAFQFVGNFNFVYRAEEHVASGIVAVGFALLMVPNALMAWLFLQRRVSARFLAGSVVGIAGVALLFAKELGAPTAGSGDVALGLALFCGGLLCASTSNVLQATETARRFPFLPVLAVGMLYGAVANAGLALWWDGAPVWDPRPAYLAGLLMLGVMASAVAFACYFDMIRVMGPGEAAWSSVLIPVIAMAISTVFEGYEWTALSFAGAGLAVVGMVVALGPGRRIA</sequence>
<dbReference type="InterPro" id="IPR037185">
    <property type="entry name" value="EmrE-like"/>
</dbReference>
<dbReference type="EMBL" id="CP059851">
    <property type="protein sequence ID" value="QMW22584.1"/>
    <property type="molecule type" value="Genomic_DNA"/>
</dbReference>